<evidence type="ECO:0000313" key="8">
    <source>
        <dbReference type="EMBL" id="KAF9580928.1"/>
    </source>
</evidence>
<dbReference type="PANTHER" id="PTHR46487:SF1">
    <property type="entry name" value="DNA REPAIR PROTEIN XRCC3"/>
    <property type="match status" value="1"/>
</dbReference>
<evidence type="ECO:0000256" key="6">
    <source>
        <dbReference type="ARBA" id="ARBA00023242"/>
    </source>
</evidence>
<dbReference type="InterPro" id="IPR047348">
    <property type="entry name" value="XRCC3-like_C"/>
</dbReference>
<dbReference type="GO" id="GO:0005524">
    <property type="term" value="F:ATP binding"/>
    <property type="evidence" value="ECO:0007669"/>
    <property type="project" value="UniProtKB-KW"/>
</dbReference>
<dbReference type="InterPro" id="IPR013632">
    <property type="entry name" value="Rad51_C"/>
</dbReference>
<keyword evidence="5" id="KW-0234">DNA repair</keyword>
<dbReference type="EMBL" id="JAABOA010001769">
    <property type="protein sequence ID" value="KAF9580928.1"/>
    <property type="molecule type" value="Genomic_DNA"/>
</dbReference>
<proteinExistence type="predicted"/>
<dbReference type="GO" id="GO:0033065">
    <property type="term" value="C:Rad51C-XRCC3 complex"/>
    <property type="evidence" value="ECO:0007669"/>
    <property type="project" value="TreeGrafter"/>
</dbReference>
<organism evidence="8 9">
    <name type="scientific">Lunasporangiospora selenospora</name>
    <dbReference type="NCBI Taxonomy" id="979761"/>
    <lineage>
        <taxon>Eukaryota</taxon>
        <taxon>Fungi</taxon>
        <taxon>Fungi incertae sedis</taxon>
        <taxon>Mucoromycota</taxon>
        <taxon>Mortierellomycotina</taxon>
        <taxon>Mortierellomycetes</taxon>
        <taxon>Mortierellales</taxon>
        <taxon>Mortierellaceae</taxon>
        <taxon>Lunasporangiospora</taxon>
    </lineage>
</organism>
<evidence type="ECO:0000256" key="3">
    <source>
        <dbReference type="ARBA" id="ARBA00022763"/>
    </source>
</evidence>
<dbReference type="Pfam" id="PF08423">
    <property type="entry name" value="Rad51"/>
    <property type="match status" value="1"/>
</dbReference>
<dbReference type="CDD" id="cd19491">
    <property type="entry name" value="XRCC3"/>
    <property type="match status" value="1"/>
</dbReference>
<dbReference type="GO" id="GO:0000400">
    <property type="term" value="F:four-way junction DNA binding"/>
    <property type="evidence" value="ECO:0007669"/>
    <property type="project" value="TreeGrafter"/>
</dbReference>
<dbReference type="OrthoDB" id="1861185at2759"/>
<keyword evidence="2" id="KW-0547">Nucleotide-binding</keyword>
<keyword evidence="4" id="KW-0067">ATP-binding</keyword>
<sequence>MTSINVLDLPPSVQETLIKVNLDTVEDLLLYTPPAIADDGPSSRYKRHQPAKGTSISNYDRLMGLTADEITLAYDQASAYVFETRIAYGTALDLYQEEDWLTLGDDVLDRALGGSGIMTRGITEIAGESAVGKTQFCLQLCLTAQLPKECGGLDGSVVWLSTEGKFPYSRLETMIHHFVTKYKDVVPDLDEDTIRNSIYFDSMADQETQLHIFNYQLPVLIQDSHIVVEDEDGNESEHQEPLRKPIKLVIIDSIANNFRSELTVSPAGAESNGGHDSFRSSILQRSSELCEIGQRLRTLADQHGLAVVCVNQVTDVFEADPPALLPNMKSDPLNQKKPALGLVWENTVNARIVLQRNRLGEGYDVDPYAAPAPSNGEPQRTLSVVFAPWTSNSVGGGRGGGSGGRESVGHCYYRIDDAGVSGIVSE</sequence>
<evidence type="ECO:0000256" key="5">
    <source>
        <dbReference type="ARBA" id="ARBA00023204"/>
    </source>
</evidence>
<dbReference type="GO" id="GO:0071140">
    <property type="term" value="P:resolution of mitotic recombination intermediates"/>
    <property type="evidence" value="ECO:0007669"/>
    <property type="project" value="TreeGrafter"/>
</dbReference>
<dbReference type="InterPro" id="IPR027417">
    <property type="entry name" value="P-loop_NTPase"/>
</dbReference>
<evidence type="ECO:0000313" key="9">
    <source>
        <dbReference type="Proteomes" id="UP000780801"/>
    </source>
</evidence>
<dbReference type="GO" id="GO:0045003">
    <property type="term" value="P:double-strand break repair via synthesis-dependent strand annealing"/>
    <property type="evidence" value="ECO:0007669"/>
    <property type="project" value="TreeGrafter"/>
</dbReference>
<dbReference type="AlphaFoldDB" id="A0A9P6KDK2"/>
<name>A0A9P6KDK2_9FUNG</name>
<evidence type="ECO:0000256" key="4">
    <source>
        <dbReference type="ARBA" id="ARBA00022840"/>
    </source>
</evidence>
<evidence type="ECO:0000256" key="1">
    <source>
        <dbReference type="ARBA" id="ARBA00004123"/>
    </source>
</evidence>
<dbReference type="GO" id="GO:0090656">
    <property type="term" value="P:t-circle formation"/>
    <property type="evidence" value="ECO:0007669"/>
    <property type="project" value="TreeGrafter"/>
</dbReference>
<dbReference type="GO" id="GO:0140664">
    <property type="term" value="F:ATP-dependent DNA damage sensor activity"/>
    <property type="evidence" value="ECO:0007669"/>
    <property type="project" value="InterPro"/>
</dbReference>
<evidence type="ECO:0000256" key="2">
    <source>
        <dbReference type="ARBA" id="ARBA00022741"/>
    </source>
</evidence>
<keyword evidence="3" id="KW-0227">DNA damage</keyword>
<dbReference type="Proteomes" id="UP000780801">
    <property type="component" value="Unassembled WGS sequence"/>
</dbReference>
<comment type="subcellular location">
    <subcellularLocation>
        <location evidence="1">Nucleus</location>
    </subcellularLocation>
</comment>
<keyword evidence="9" id="KW-1185">Reference proteome</keyword>
<accession>A0A9P6KDK2</accession>
<dbReference type="GO" id="GO:0005657">
    <property type="term" value="C:replication fork"/>
    <property type="evidence" value="ECO:0007669"/>
    <property type="project" value="TreeGrafter"/>
</dbReference>
<comment type="caution">
    <text evidence="8">The sequence shown here is derived from an EMBL/GenBank/DDBJ whole genome shotgun (WGS) entry which is preliminary data.</text>
</comment>
<dbReference type="SUPFAM" id="SSF52540">
    <property type="entry name" value="P-loop containing nucleoside triphosphate hydrolases"/>
    <property type="match status" value="1"/>
</dbReference>
<dbReference type="GO" id="GO:0061982">
    <property type="term" value="P:meiosis I cell cycle process"/>
    <property type="evidence" value="ECO:0007669"/>
    <property type="project" value="UniProtKB-ARBA"/>
</dbReference>
<reference evidence="8" key="1">
    <citation type="journal article" date="2020" name="Fungal Divers.">
        <title>Resolving the Mortierellaceae phylogeny through synthesis of multi-gene phylogenetics and phylogenomics.</title>
        <authorList>
            <person name="Vandepol N."/>
            <person name="Liber J."/>
            <person name="Desiro A."/>
            <person name="Na H."/>
            <person name="Kennedy M."/>
            <person name="Barry K."/>
            <person name="Grigoriev I.V."/>
            <person name="Miller A.N."/>
            <person name="O'Donnell K."/>
            <person name="Stajich J.E."/>
            <person name="Bonito G."/>
        </authorList>
    </citation>
    <scope>NUCLEOTIDE SEQUENCE</scope>
    <source>
        <strain evidence="8">KOD1015</strain>
    </source>
</reference>
<dbReference type="PROSITE" id="PS50162">
    <property type="entry name" value="RECA_2"/>
    <property type="match status" value="1"/>
</dbReference>
<gene>
    <name evidence="8" type="primary">XRCC3</name>
    <name evidence="8" type="ORF">BGW38_002231</name>
</gene>
<dbReference type="InterPro" id="IPR020588">
    <property type="entry name" value="RecA_ATP-bd"/>
</dbReference>
<feature type="domain" description="RecA family profile 1" evidence="7">
    <location>
        <begin position="97"/>
        <end position="313"/>
    </location>
</feature>
<dbReference type="PANTHER" id="PTHR46487">
    <property type="entry name" value="DNA REPAIR PROTEIN XRCC3"/>
    <property type="match status" value="1"/>
</dbReference>
<dbReference type="GO" id="GO:0000722">
    <property type="term" value="P:telomere maintenance via recombination"/>
    <property type="evidence" value="ECO:0007669"/>
    <property type="project" value="TreeGrafter"/>
</dbReference>
<evidence type="ECO:0000259" key="7">
    <source>
        <dbReference type="PROSITE" id="PS50162"/>
    </source>
</evidence>
<protein>
    <submittedName>
        <fullName evidence="8">DNA repair protein xrcc3</fullName>
    </submittedName>
</protein>
<keyword evidence="6" id="KW-0539">Nucleus</keyword>
<dbReference type="Gene3D" id="3.40.50.300">
    <property type="entry name" value="P-loop containing nucleotide triphosphate hydrolases"/>
    <property type="match status" value="1"/>
</dbReference>